<dbReference type="Proteomes" id="UP001183643">
    <property type="component" value="Unassembled WGS sequence"/>
</dbReference>
<gene>
    <name evidence="3" type="ORF">J2S41_004365</name>
</gene>
<dbReference type="EMBL" id="JAVDYB010000001">
    <property type="protein sequence ID" value="MDR7277587.1"/>
    <property type="molecule type" value="Genomic_DNA"/>
</dbReference>
<dbReference type="AlphaFoldDB" id="A0AAE4CB17"/>
<keyword evidence="4" id="KW-1185">Reference proteome</keyword>
<name>A0AAE4CB17_9ACTN</name>
<evidence type="ECO:0000256" key="1">
    <source>
        <dbReference type="SAM" id="MobiDB-lite"/>
    </source>
</evidence>
<feature type="transmembrane region" description="Helical" evidence="2">
    <location>
        <begin position="91"/>
        <end position="113"/>
    </location>
</feature>
<sequence>MSSKYEPAPRHTVTAQSHRPNPAPPAQRAAVCGCGGALVSVPVLYQHSRATFSSQNSSVSATGMSWQHTQAGVSITDLGARLAPPRALGSWVPPGIVALAGAGGLALAGYVAAMSALTGEHTGGVGLLACTAVMLMISGGLVSAVLWRTERRIGATISAAQHLWAASHFCQTCGFTTLPDGRRIGHGRIAPAIIAAVRLPG</sequence>
<feature type="transmembrane region" description="Helical" evidence="2">
    <location>
        <begin position="125"/>
        <end position="147"/>
    </location>
</feature>
<reference evidence="3" key="1">
    <citation type="submission" date="2023-07" db="EMBL/GenBank/DDBJ databases">
        <title>Sequencing the genomes of 1000 actinobacteria strains.</title>
        <authorList>
            <person name="Klenk H.-P."/>
        </authorList>
    </citation>
    <scope>NUCLEOTIDE SEQUENCE</scope>
    <source>
        <strain evidence="3">DSM 44707</strain>
    </source>
</reference>
<organism evidence="3 4">
    <name type="scientific">Catenuloplanes atrovinosus</name>
    <dbReference type="NCBI Taxonomy" id="137266"/>
    <lineage>
        <taxon>Bacteria</taxon>
        <taxon>Bacillati</taxon>
        <taxon>Actinomycetota</taxon>
        <taxon>Actinomycetes</taxon>
        <taxon>Micromonosporales</taxon>
        <taxon>Micromonosporaceae</taxon>
        <taxon>Catenuloplanes</taxon>
    </lineage>
</organism>
<protein>
    <submittedName>
        <fullName evidence="3">Uncharacterized protein</fullName>
    </submittedName>
</protein>
<keyword evidence="2" id="KW-1133">Transmembrane helix</keyword>
<keyword evidence="2" id="KW-0812">Transmembrane</keyword>
<evidence type="ECO:0000256" key="2">
    <source>
        <dbReference type="SAM" id="Phobius"/>
    </source>
</evidence>
<keyword evidence="2" id="KW-0472">Membrane</keyword>
<dbReference type="RefSeq" id="WP_310369973.1">
    <property type="nucleotide sequence ID" value="NZ_JAVDYB010000001.1"/>
</dbReference>
<feature type="region of interest" description="Disordered" evidence="1">
    <location>
        <begin position="1"/>
        <end position="26"/>
    </location>
</feature>
<evidence type="ECO:0000313" key="3">
    <source>
        <dbReference type="EMBL" id="MDR7277587.1"/>
    </source>
</evidence>
<comment type="caution">
    <text evidence="3">The sequence shown here is derived from an EMBL/GenBank/DDBJ whole genome shotgun (WGS) entry which is preliminary data.</text>
</comment>
<proteinExistence type="predicted"/>
<accession>A0AAE4CB17</accession>
<evidence type="ECO:0000313" key="4">
    <source>
        <dbReference type="Proteomes" id="UP001183643"/>
    </source>
</evidence>